<keyword evidence="4" id="KW-0328">Glycosyltransferase</keyword>
<evidence type="ECO:0000256" key="11">
    <source>
        <dbReference type="ARBA" id="ARBA00047475"/>
    </source>
</evidence>
<evidence type="ECO:0000256" key="6">
    <source>
        <dbReference type="ARBA" id="ARBA00022692"/>
    </source>
</evidence>
<dbReference type="PANTHER" id="PTHR48043">
    <property type="entry name" value="EG:EG0003.4 PROTEIN-RELATED"/>
    <property type="match status" value="1"/>
</dbReference>
<dbReference type="EC" id="2.4.1.17" evidence="3"/>
<comment type="subcellular location">
    <subcellularLocation>
        <location evidence="1">Membrane</location>
        <topology evidence="1">Single-pass membrane protein</topology>
    </subcellularLocation>
</comment>
<dbReference type="InterPro" id="IPR050271">
    <property type="entry name" value="UDP-glycosyltransferase"/>
</dbReference>
<evidence type="ECO:0000256" key="3">
    <source>
        <dbReference type="ARBA" id="ARBA00012544"/>
    </source>
</evidence>
<evidence type="ECO:0000256" key="8">
    <source>
        <dbReference type="ARBA" id="ARBA00022989"/>
    </source>
</evidence>
<dbReference type="InterPro" id="IPR002213">
    <property type="entry name" value="UDP_glucos_trans"/>
</dbReference>
<sequence length="817" mass="93128">MALLEARDTLSMKRDALAIEVVEIINSDWDLIIVDDLFWTFGFALTTLKHRLWEKNGGGGGKETKSIIYSTAGQTLLSAESIKSTGRDWVSKSPLFPFIPTDKNDAYTPKRFTHRLHALFENGAEYILMNWIGCSLQLSDSIDRLGWPLSKGLEMINIGAHCKNPGKMPEKFRKFIEEENSEGIIYVAFGTYPEWSLAPKRIISALMGAFERLNKFKIIFAYNGPPIKNLNKNILLTKWAPQLEILAHPKTKAYITHGGLKSVREGLCSGVPLILMPLFAEQAHNAQQLLVMGIGPVINKYTLTVDSVYSTIYSTVSNPKNILISKRFRSIFLDRPIKALDEGLFWIERITRLKPGRKVYFDQRPYKILVTFAADSQSHLRSMLPLINSLANAGHHIYILNMFTKEKPEKYSKNVSIIRVPLDIALQNDEQVKDMQKLMWDYTLHSPMLSLVYKMVGKVLNDVTTNRSEEFTQIINSKWDLMLVSELFNSHGYSIANLLHERDNVPYVIFSSSMIIGTQPWTKAVSFNWVTHPHPFSPNPGSGTDGAFNPIYFHHRFVHSLEGIGDLITEPLIDYYINPIFTRFNGGKPFKFSKFITQSSATFVDAIEYLGFSQPEVSEIYRIGAHCEESSKLPKEYLNFVEDPKSKGTIYVAFGTAIPWGYAPPHIIEAFFTAFSKLADYRIIFAFKGSKEFLEKREKLPQHIRIVEWAPQLDILAHSKTKVFLTHSGLKSVKESICSKTPMLAMPIFAEQNHNAHMVLKYGIGIALSKYDTDAEKLYTILKELLDNPKYEKRTEKMQNIFLDRPIYGLDEEKELT</sequence>
<comment type="similarity">
    <text evidence="2">Belongs to the UDP-glycosyltransferase family.</text>
</comment>
<evidence type="ECO:0000256" key="9">
    <source>
        <dbReference type="ARBA" id="ARBA00023136"/>
    </source>
</evidence>
<comment type="catalytic activity">
    <reaction evidence="11">
        <text>glucuronate acceptor + UDP-alpha-D-glucuronate = acceptor beta-D-glucuronoside + UDP + H(+)</text>
        <dbReference type="Rhea" id="RHEA:21032"/>
        <dbReference type="ChEBI" id="CHEBI:15378"/>
        <dbReference type="ChEBI" id="CHEBI:58052"/>
        <dbReference type="ChEBI" id="CHEBI:58223"/>
        <dbReference type="ChEBI" id="CHEBI:132367"/>
        <dbReference type="ChEBI" id="CHEBI:132368"/>
        <dbReference type="EC" id="2.4.1.17"/>
    </reaction>
</comment>
<organism evidence="12 13">
    <name type="scientific">Meloidogyne javanica</name>
    <name type="common">Root-knot nematode worm</name>
    <dbReference type="NCBI Taxonomy" id="6303"/>
    <lineage>
        <taxon>Eukaryota</taxon>
        <taxon>Metazoa</taxon>
        <taxon>Ecdysozoa</taxon>
        <taxon>Nematoda</taxon>
        <taxon>Chromadorea</taxon>
        <taxon>Rhabditida</taxon>
        <taxon>Tylenchina</taxon>
        <taxon>Tylenchomorpha</taxon>
        <taxon>Tylenchoidea</taxon>
        <taxon>Meloidogynidae</taxon>
        <taxon>Meloidogyninae</taxon>
        <taxon>Meloidogyne</taxon>
        <taxon>Meloidogyne incognita group</taxon>
    </lineage>
</organism>
<evidence type="ECO:0000256" key="10">
    <source>
        <dbReference type="ARBA" id="ARBA00023180"/>
    </source>
</evidence>
<evidence type="ECO:0000313" key="13">
    <source>
        <dbReference type="WBParaSite" id="scaffold34886_cov239.g21953"/>
    </source>
</evidence>
<evidence type="ECO:0000256" key="2">
    <source>
        <dbReference type="ARBA" id="ARBA00009995"/>
    </source>
</evidence>
<dbReference type="FunFam" id="3.40.50.2000:FF:000021">
    <property type="entry name" value="UDP-glucuronosyltransferase"/>
    <property type="match status" value="1"/>
</dbReference>
<keyword evidence="5" id="KW-0808">Transferase</keyword>
<keyword evidence="7" id="KW-0732">Signal</keyword>
<keyword evidence="6" id="KW-0812">Transmembrane</keyword>
<keyword evidence="10" id="KW-0325">Glycoprotein</keyword>
<evidence type="ECO:0000313" key="12">
    <source>
        <dbReference type="Proteomes" id="UP000887561"/>
    </source>
</evidence>
<dbReference type="PANTHER" id="PTHR48043:SF119">
    <property type="entry name" value="UDP-GLUCURONOSYLTRANSFERASE"/>
    <property type="match status" value="1"/>
</dbReference>
<dbReference type="InterPro" id="IPR035595">
    <property type="entry name" value="UDP_glycos_trans_CS"/>
</dbReference>
<evidence type="ECO:0000256" key="7">
    <source>
        <dbReference type="ARBA" id="ARBA00022729"/>
    </source>
</evidence>
<dbReference type="Gene3D" id="3.40.50.2000">
    <property type="entry name" value="Glycogen Phosphorylase B"/>
    <property type="match status" value="2"/>
</dbReference>
<dbReference type="CDD" id="cd03784">
    <property type="entry name" value="GT1_Gtf-like"/>
    <property type="match status" value="2"/>
</dbReference>
<dbReference type="SUPFAM" id="SSF53756">
    <property type="entry name" value="UDP-Glycosyltransferase/glycogen phosphorylase"/>
    <property type="match status" value="2"/>
</dbReference>
<keyword evidence="8" id="KW-1133">Transmembrane helix</keyword>
<dbReference type="GO" id="GO:0015020">
    <property type="term" value="F:glucuronosyltransferase activity"/>
    <property type="evidence" value="ECO:0007669"/>
    <property type="project" value="UniProtKB-EC"/>
</dbReference>
<dbReference type="Pfam" id="PF00201">
    <property type="entry name" value="UDPGT"/>
    <property type="match status" value="2"/>
</dbReference>
<dbReference type="FunFam" id="3.40.50.2000:FF:000118">
    <property type="entry name" value="UDP-glucuronosyltransferase"/>
    <property type="match status" value="1"/>
</dbReference>
<dbReference type="PROSITE" id="PS00375">
    <property type="entry name" value="UDPGT"/>
    <property type="match status" value="2"/>
</dbReference>
<name>A0A915ME12_MELJA</name>
<dbReference type="WBParaSite" id="scaffold34886_cov239.g21953">
    <property type="protein sequence ID" value="scaffold34886_cov239.g21953"/>
    <property type="gene ID" value="scaffold34886_cov239.g21953"/>
</dbReference>
<accession>A0A915ME12</accession>
<proteinExistence type="inferred from homology"/>
<keyword evidence="9" id="KW-0472">Membrane</keyword>
<evidence type="ECO:0000256" key="5">
    <source>
        <dbReference type="ARBA" id="ARBA00022679"/>
    </source>
</evidence>
<dbReference type="Proteomes" id="UP000887561">
    <property type="component" value="Unplaced"/>
</dbReference>
<protein>
    <recommendedName>
        <fullName evidence="3">glucuronosyltransferase</fullName>
        <ecNumber evidence="3">2.4.1.17</ecNumber>
    </recommendedName>
</protein>
<reference evidence="13" key="1">
    <citation type="submission" date="2022-11" db="UniProtKB">
        <authorList>
            <consortium name="WormBaseParasite"/>
        </authorList>
    </citation>
    <scope>IDENTIFICATION</scope>
</reference>
<keyword evidence="12" id="KW-1185">Reference proteome</keyword>
<dbReference type="GO" id="GO:0016020">
    <property type="term" value="C:membrane"/>
    <property type="evidence" value="ECO:0007669"/>
    <property type="project" value="UniProtKB-SubCell"/>
</dbReference>
<evidence type="ECO:0000256" key="1">
    <source>
        <dbReference type="ARBA" id="ARBA00004167"/>
    </source>
</evidence>
<evidence type="ECO:0000256" key="4">
    <source>
        <dbReference type="ARBA" id="ARBA00022676"/>
    </source>
</evidence>
<dbReference type="AlphaFoldDB" id="A0A915ME12"/>